<dbReference type="STRING" id="1121022.GCA_000376105_02967"/>
<sequence>MELKITKIGNSLGVILPKELLTRLRLDKGDPLFITETPNGYRIAPYDPVFAEQMEQARELMKTRRNVLHELSK</sequence>
<dbReference type="RefSeq" id="WP_018082632.1">
    <property type="nucleotide sequence ID" value="NZ_AQWM01000016.1"/>
</dbReference>
<evidence type="ECO:0000313" key="2">
    <source>
        <dbReference type="EMBL" id="ESQ91118.1"/>
    </source>
</evidence>
<dbReference type="InterPro" id="IPR007159">
    <property type="entry name" value="SpoVT-AbrB_dom"/>
</dbReference>
<dbReference type="Proteomes" id="UP000017837">
    <property type="component" value="Unassembled WGS sequence"/>
</dbReference>
<dbReference type="SMART" id="SM00966">
    <property type="entry name" value="SpoVT_AbrB"/>
    <property type="match status" value="1"/>
</dbReference>
<dbReference type="InterPro" id="IPR037914">
    <property type="entry name" value="SpoVT-AbrB_sf"/>
</dbReference>
<evidence type="ECO:0000259" key="1">
    <source>
        <dbReference type="SMART" id="SM00966"/>
    </source>
</evidence>
<dbReference type="NCBIfam" id="TIGR02609">
    <property type="entry name" value="doc_partner"/>
    <property type="match status" value="1"/>
</dbReference>
<name>V4RIH7_9CAUL</name>
<proteinExistence type="predicted"/>
<dbReference type="eggNOG" id="COG2336">
    <property type="taxonomic scope" value="Bacteria"/>
</dbReference>
<accession>V4RIH7</accession>
<keyword evidence="3" id="KW-1185">Reference proteome</keyword>
<dbReference type="SUPFAM" id="SSF89447">
    <property type="entry name" value="AbrB/MazE/MraZ-like"/>
    <property type="match status" value="1"/>
</dbReference>
<dbReference type="EMBL" id="AWGB01000018">
    <property type="protein sequence ID" value="ESQ91118.1"/>
    <property type="molecule type" value="Genomic_DNA"/>
</dbReference>
<reference evidence="2 3" key="1">
    <citation type="journal article" date="2014" name="Nature">
        <title>Sequential evolution of bacterial morphology by co-option of a developmental regulator.</title>
        <authorList>
            <person name="Jiang C."/>
            <person name="Brown P.J."/>
            <person name="Ducret A."/>
            <person name="Brun Y.V."/>
        </authorList>
    </citation>
    <scope>NUCLEOTIDE SEQUENCE [LARGE SCALE GENOMIC DNA]</scope>
    <source>
        <strain evidence="2 3">DSM 16100</strain>
    </source>
</reference>
<evidence type="ECO:0000313" key="3">
    <source>
        <dbReference type="Proteomes" id="UP000017837"/>
    </source>
</evidence>
<dbReference type="AlphaFoldDB" id="V4RIH7"/>
<dbReference type="GO" id="GO:0003677">
    <property type="term" value="F:DNA binding"/>
    <property type="evidence" value="ECO:0007669"/>
    <property type="project" value="InterPro"/>
</dbReference>
<dbReference type="InterPro" id="IPR013432">
    <property type="entry name" value="Doc_partner"/>
</dbReference>
<dbReference type="PATRIC" id="fig|1121022.4.peg.2163"/>
<comment type="caution">
    <text evidence="2">The sequence shown here is derived from an EMBL/GenBank/DDBJ whole genome shotgun (WGS) entry which is preliminary data.</text>
</comment>
<feature type="domain" description="SpoVT-AbrB" evidence="1">
    <location>
        <begin position="6"/>
        <end position="51"/>
    </location>
</feature>
<gene>
    <name evidence="2" type="ORF">ABENE_10700</name>
</gene>
<protein>
    <submittedName>
        <fullName evidence="2">Transcriptional regulator</fullName>
    </submittedName>
</protein>
<organism evidence="2 3">
    <name type="scientific">Asticcacaulis benevestitus DSM 16100 = ATCC BAA-896</name>
    <dbReference type="NCBI Taxonomy" id="1121022"/>
    <lineage>
        <taxon>Bacteria</taxon>
        <taxon>Pseudomonadati</taxon>
        <taxon>Pseudomonadota</taxon>
        <taxon>Alphaproteobacteria</taxon>
        <taxon>Caulobacterales</taxon>
        <taxon>Caulobacteraceae</taxon>
        <taxon>Asticcacaulis</taxon>
    </lineage>
</organism>
<dbReference type="Pfam" id="PF04014">
    <property type="entry name" value="MazE_antitoxin"/>
    <property type="match status" value="1"/>
</dbReference>
<dbReference type="Gene3D" id="2.10.260.10">
    <property type="match status" value="1"/>
</dbReference>
<dbReference type="OrthoDB" id="5459182at2"/>